<dbReference type="GO" id="GO:0032259">
    <property type="term" value="P:methylation"/>
    <property type="evidence" value="ECO:0007669"/>
    <property type="project" value="UniProtKB-KW"/>
</dbReference>
<dbReference type="Pfam" id="PF08241">
    <property type="entry name" value="Methyltransf_11"/>
    <property type="match status" value="1"/>
</dbReference>
<dbReference type="Proteomes" id="UP000326287">
    <property type="component" value="Chromosome"/>
</dbReference>
<dbReference type="OrthoDB" id="6191410at2"/>
<dbReference type="GO" id="GO:0008757">
    <property type="term" value="F:S-adenosylmethionine-dependent methyltransferase activity"/>
    <property type="evidence" value="ECO:0007669"/>
    <property type="project" value="InterPro"/>
</dbReference>
<feature type="region of interest" description="Disordered" evidence="1">
    <location>
        <begin position="239"/>
        <end position="273"/>
    </location>
</feature>
<keyword evidence="3" id="KW-0489">Methyltransferase</keyword>
<proteinExistence type="predicted"/>
<dbReference type="InterPro" id="IPR029063">
    <property type="entry name" value="SAM-dependent_MTases_sf"/>
</dbReference>
<keyword evidence="4" id="KW-1185">Reference proteome</keyword>
<dbReference type="EMBL" id="CP036422">
    <property type="protein sequence ID" value="QFU75971.1"/>
    <property type="molecule type" value="Genomic_DNA"/>
</dbReference>
<evidence type="ECO:0000313" key="3">
    <source>
        <dbReference type="EMBL" id="QFU75971.1"/>
    </source>
</evidence>
<gene>
    <name evidence="3" type="ORF">EY643_10020</name>
</gene>
<reference evidence="3 4" key="1">
    <citation type="submission" date="2019-02" db="EMBL/GenBank/DDBJ databases">
        <authorList>
            <person name="Li S.-H."/>
        </authorList>
    </citation>
    <scope>NUCLEOTIDE SEQUENCE [LARGE SCALE GENOMIC DNA]</scope>
    <source>
        <strain evidence="3 4">IMCC14385</strain>
    </source>
</reference>
<protein>
    <submittedName>
        <fullName evidence="3">Class I SAM-dependent methyltransferase</fullName>
    </submittedName>
</protein>
<accession>A0A5P9NJG0</accession>
<evidence type="ECO:0000313" key="4">
    <source>
        <dbReference type="Proteomes" id="UP000326287"/>
    </source>
</evidence>
<sequence>MSQQFSEIFNELESWYGSEPGQLVLDKIRTRVNHHLDTAFGYHILQLGPVRDESLISDGRIHHHIYAGPRAGGTAGMLCDAGELPLASDSVDVIVAHHSLEFSTNPHQVLRELQRVLTPQGHLLIVGFNPLSFRGLGLLAKRLGRYSPWRRHHPVSQNRLYDWLRLVGCDPDSSSFLHTVPGIGGGRLRSLLERFDSWCGRHSLPLGGVYVVHAIKQQPGLTESRLGLRSRGEKLMGLAVPKPAPRPSPAPAAPTRGPHVGAVRRRPSGEIIH</sequence>
<evidence type="ECO:0000259" key="2">
    <source>
        <dbReference type="Pfam" id="PF08241"/>
    </source>
</evidence>
<dbReference type="RefSeq" id="WP_152662077.1">
    <property type="nucleotide sequence ID" value="NZ_CP036422.1"/>
</dbReference>
<dbReference type="AlphaFoldDB" id="A0A5P9NJG0"/>
<organism evidence="3 4">
    <name type="scientific">Halioglobus maricola</name>
    <dbReference type="NCBI Taxonomy" id="2601894"/>
    <lineage>
        <taxon>Bacteria</taxon>
        <taxon>Pseudomonadati</taxon>
        <taxon>Pseudomonadota</taxon>
        <taxon>Gammaproteobacteria</taxon>
        <taxon>Cellvibrionales</taxon>
        <taxon>Halieaceae</taxon>
        <taxon>Halioglobus</taxon>
    </lineage>
</organism>
<evidence type="ECO:0000256" key="1">
    <source>
        <dbReference type="SAM" id="MobiDB-lite"/>
    </source>
</evidence>
<name>A0A5P9NJG0_9GAMM</name>
<feature type="compositionally biased region" description="Pro residues" evidence="1">
    <location>
        <begin position="242"/>
        <end position="252"/>
    </location>
</feature>
<dbReference type="SUPFAM" id="SSF53335">
    <property type="entry name" value="S-adenosyl-L-methionine-dependent methyltransferases"/>
    <property type="match status" value="1"/>
</dbReference>
<feature type="domain" description="Methyltransferase type 11" evidence="2">
    <location>
        <begin position="77"/>
        <end position="125"/>
    </location>
</feature>
<dbReference type="Gene3D" id="3.40.50.150">
    <property type="entry name" value="Vaccinia Virus protein VP39"/>
    <property type="match status" value="1"/>
</dbReference>
<dbReference type="InterPro" id="IPR013216">
    <property type="entry name" value="Methyltransf_11"/>
</dbReference>
<dbReference type="KEGG" id="halc:EY643_10020"/>
<keyword evidence="3" id="KW-0808">Transferase</keyword>